<dbReference type="PANTHER" id="PTHR12978:SF0">
    <property type="entry name" value="M7GPPPX DIPHOSPHATASE"/>
    <property type="match status" value="1"/>
</dbReference>
<dbReference type="GO" id="GO:0016787">
    <property type="term" value="F:hydrolase activity"/>
    <property type="evidence" value="ECO:0007669"/>
    <property type="project" value="InterPro"/>
</dbReference>
<dbReference type="EMBL" id="JAOPGA020001034">
    <property type="protein sequence ID" value="KAL0484334.1"/>
    <property type="molecule type" value="Genomic_DNA"/>
</dbReference>
<dbReference type="InterPro" id="IPR036265">
    <property type="entry name" value="HIT-like_sf"/>
</dbReference>
<dbReference type="GO" id="GO:0005634">
    <property type="term" value="C:nucleus"/>
    <property type="evidence" value="ECO:0007669"/>
    <property type="project" value="TreeGrafter"/>
</dbReference>
<keyword evidence="3" id="KW-1185">Reference proteome</keyword>
<dbReference type="InterPro" id="IPR008594">
    <property type="entry name" value="DcpS/DCS2"/>
</dbReference>
<sequence>MMLYRHMVRDSSWIEREASSGKSLYHDDDIVIVLKEHHEEGDFRRLHVLTFVTTKHQNILSVRDLNESHLPLLISMYNQTTVVLMNLFHIHPKELRCFVHYVPSVFRFHLHFCCTEMIGPNMMIGRAIQFHDIINNISVKPDYYQIVNMTYSLRSDDELFYCFE</sequence>
<dbReference type="GO" id="GO:0000340">
    <property type="term" value="F:RNA 7-methylguanosine cap binding"/>
    <property type="evidence" value="ECO:0007669"/>
    <property type="project" value="TreeGrafter"/>
</dbReference>
<dbReference type="AlphaFoldDB" id="A0AAW2Z607"/>
<dbReference type="Gene3D" id="3.30.428.10">
    <property type="entry name" value="HIT-like"/>
    <property type="match status" value="1"/>
</dbReference>
<protein>
    <submittedName>
        <fullName evidence="2">M7GpppX diphosphatase</fullName>
    </submittedName>
</protein>
<dbReference type="EMBL" id="JAOPGA020000475">
    <property type="protein sequence ID" value="KAL0478862.1"/>
    <property type="molecule type" value="Genomic_DNA"/>
</dbReference>
<proteinExistence type="predicted"/>
<dbReference type="SUPFAM" id="SSF54197">
    <property type="entry name" value="HIT-like"/>
    <property type="match status" value="1"/>
</dbReference>
<dbReference type="GO" id="GO:0000290">
    <property type="term" value="P:deadenylation-dependent decapping of nuclear-transcribed mRNA"/>
    <property type="evidence" value="ECO:0007669"/>
    <property type="project" value="InterPro"/>
</dbReference>
<name>A0AAW2Z607_9EUKA</name>
<gene>
    <name evidence="1" type="ORF">AKO1_002192</name>
    <name evidence="2" type="ORF">AKO1_004965</name>
</gene>
<evidence type="ECO:0000313" key="2">
    <source>
        <dbReference type="EMBL" id="KAL0484334.1"/>
    </source>
</evidence>
<dbReference type="Proteomes" id="UP001431209">
    <property type="component" value="Unassembled WGS sequence"/>
</dbReference>
<organism evidence="2 3">
    <name type="scientific">Acrasis kona</name>
    <dbReference type="NCBI Taxonomy" id="1008807"/>
    <lineage>
        <taxon>Eukaryota</taxon>
        <taxon>Discoba</taxon>
        <taxon>Heterolobosea</taxon>
        <taxon>Tetramitia</taxon>
        <taxon>Eutetramitia</taxon>
        <taxon>Acrasidae</taxon>
        <taxon>Acrasis</taxon>
    </lineage>
</organism>
<accession>A0AAW2Z607</accession>
<evidence type="ECO:0000313" key="3">
    <source>
        <dbReference type="Proteomes" id="UP001431209"/>
    </source>
</evidence>
<reference evidence="2 3" key="1">
    <citation type="submission" date="2024-03" db="EMBL/GenBank/DDBJ databases">
        <title>The Acrasis kona genome and developmental transcriptomes reveal deep origins of eukaryotic multicellular pathways.</title>
        <authorList>
            <person name="Sheikh S."/>
            <person name="Fu C.-J."/>
            <person name="Brown M.W."/>
            <person name="Baldauf S.L."/>
        </authorList>
    </citation>
    <scope>NUCLEOTIDE SEQUENCE [LARGE SCALE GENOMIC DNA]</scope>
    <source>
        <strain evidence="2 3">ATCC MYA-3509</strain>
    </source>
</reference>
<dbReference type="PANTHER" id="PTHR12978">
    <property type="entry name" value="HISTIDINE TRIAD HIT PROTEIN MEMBER"/>
    <property type="match status" value="1"/>
</dbReference>
<evidence type="ECO:0000313" key="1">
    <source>
        <dbReference type="EMBL" id="KAL0478862.1"/>
    </source>
</evidence>
<comment type="caution">
    <text evidence="2">The sequence shown here is derived from an EMBL/GenBank/DDBJ whole genome shotgun (WGS) entry which is preliminary data.</text>
</comment>
<dbReference type="Pfam" id="PF11969">
    <property type="entry name" value="DcpS_C"/>
    <property type="match status" value="1"/>
</dbReference>
<dbReference type="GO" id="GO:0000932">
    <property type="term" value="C:P-body"/>
    <property type="evidence" value="ECO:0007669"/>
    <property type="project" value="TreeGrafter"/>
</dbReference>